<dbReference type="InterPro" id="IPR050640">
    <property type="entry name" value="Bact_2-comp_sensor_kinase"/>
</dbReference>
<dbReference type="InterPro" id="IPR036890">
    <property type="entry name" value="HATPase_C_sf"/>
</dbReference>
<dbReference type="PANTHER" id="PTHR34220:SF7">
    <property type="entry name" value="SENSOR HISTIDINE KINASE YPDA"/>
    <property type="match status" value="1"/>
</dbReference>
<evidence type="ECO:0000259" key="2">
    <source>
        <dbReference type="Pfam" id="PF06580"/>
    </source>
</evidence>
<evidence type="ECO:0000256" key="1">
    <source>
        <dbReference type="SAM" id="Phobius"/>
    </source>
</evidence>
<feature type="domain" description="Signal transduction histidine kinase internal region" evidence="2">
    <location>
        <begin position="307"/>
        <end position="384"/>
    </location>
</feature>
<dbReference type="PANTHER" id="PTHR34220">
    <property type="entry name" value="SENSOR HISTIDINE KINASE YPDA"/>
    <property type="match status" value="1"/>
</dbReference>
<feature type="transmembrane region" description="Helical" evidence="1">
    <location>
        <begin position="260"/>
        <end position="281"/>
    </location>
</feature>
<dbReference type="Pfam" id="PF06580">
    <property type="entry name" value="His_kinase"/>
    <property type="match status" value="1"/>
</dbReference>
<dbReference type="AlphaFoldDB" id="A0A4R6SSQ0"/>
<feature type="transmembrane region" description="Helical" evidence="1">
    <location>
        <begin position="97"/>
        <end position="130"/>
    </location>
</feature>
<feature type="transmembrane region" description="Helical" evidence="1">
    <location>
        <begin position="142"/>
        <end position="161"/>
    </location>
</feature>
<dbReference type="InterPro" id="IPR010559">
    <property type="entry name" value="Sig_transdc_His_kin_internal"/>
</dbReference>
<organism evidence="3 4">
    <name type="scientific">Pedobacter metabolipauper</name>
    <dbReference type="NCBI Taxonomy" id="425513"/>
    <lineage>
        <taxon>Bacteria</taxon>
        <taxon>Pseudomonadati</taxon>
        <taxon>Bacteroidota</taxon>
        <taxon>Sphingobacteriia</taxon>
        <taxon>Sphingobacteriales</taxon>
        <taxon>Sphingobacteriaceae</taxon>
        <taxon>Pedobacter</taxon>
    </lineage>
</organism>
<accession>A0A4R6SSQ0</accession>
<dbReference type="GO" id="GO:0000155">
    <property type="term" value="F:phosphorelay sensor kinase activity"/>
    <property type="evidence" value="ECO:0007669"/>
    <property type="project" value="InterPro"/>
</dbReference>
<keyword evidence="3" id="KW-0418">Kinase</keyword>
<feature type="transmembrane region" description="Helical" evidence="1">
    <location>
        <begin position="53"/>
        <end position="77"/>
    </location>
</feature>
<keyword evidence="1" id="KW-0812">Transmembrane</keyword>
<dbReference type="RefSeq" id="WP_208112397.1">
    <property type="nucleotide sequence ID" value="NZ_SNYC01000006.1"/>
</dbReference>
<feature type="transmembrane region" description="Helical" evidence="1">
    <location>
        <begin position="167"/>
        <end position="190"/>
    </location>
</feature>
<dbReference type="GO" id="GO:0016020">
    <property type="term" value="C:membrane"/>
    <property type="evidence" value="ECO:0007669"/>
    <property type="project" value="InterPro"/>
</dbReference>
<dbReference type="Gene3D" id="3.30.565.10">
    <property type="entry name" value="Histidine kinase-like ATPase, C-terminal domain"/>
    <property type="match status" value="1"/>
</dbReference>
<keyword evidence="1" id="KW-1133">Transmembrane helix</keyword>
<sequence>MIKLKESDKIEFWIVTGFLICAFLFSISELFHANPSASISSKVEINGVTQFNFSQVTSAFIPILFNYSIIYIIYLLLCFYVTPELEMKDKRASNKILFVFLLLLVCVFMDIILIYFSCLLALKILTILFMRNQKNNENALSVEAAFLISSWILLITAFSFLNTPHLLKVYLLFVLPSSILIYLYSVYNLIPLAKSKRWKFMHYFGNMIVISIISSLAILASLYLILPEHNFSFGSFDIPPGLFVPVTIKSLYMFGLNETVIGVAVGGNFFTQLLITLPVSWRIYKDRNNKKVEEIITLKTELGKSDANLNFLKSQINPHFLFNALNTLFGTALQENAERTGEGIQKLGDMMRFMLQENMEDKIALTRDIDYLKNYIVLQKLRTSTSDDIRIETQIDDQTQDLEIAPMLLIPFVENAFKHGISLKYPSHIKITLQISDKKLYFDVHNSIHLKVDNDPEKLQSGIGLQNVQQRLALQYANRHELIIRENAKEFFIHLTIELDKIS</sequence>
<keyword evidence="1" id="KW-0472">Membrane</keyword>
<dbReference type="Proteomes" id="UP000295620">
    <property type="component" value="Unassembled WGS sequence"/>
</dbReference>
<reference evidence="3 4" key="1">
    <citation type="submission" date="2019-03" db="EMBL/GenBank/DDBJ databases">
        <title>Genomic Encyclopedia of Archaeal and Bacterial Type Strains, Phase II (KMG-II): from individual species to whole genera.</title>
        <authorList>
            <person name="Goeker M."/>
        </authorList>
    </citation>
    <scope>NUCLEOTIDE SEQUENCE [LARGE SCALE GENOMIC DNA]</scope>
    <source>
        <strain evidence="3 4">DSM 19035</strain>
    </source>
</reference>
<evidence type="ECO:0000313" key="3">
    <source>
        <dbReference type="EMBL" id="TDQ07621.1"/>
    </source>
</evidence>
<keyword evidence="4" id="KW-1185">Reference proteome</keyword>
<name>A0A4R6SSQ0_9SPHI</name>
<dbReference type="EMBL" id="SNYC01000006">
    <property type="protein sequence ID" value="TDQ07621.1"/>
    <property type="molecule type" value="Genomic_DNA"/>
</dbReference>
<gene>
    <name evidence="3" type="ORF">ATK78_3748</name>
</gene>
<proteinExistence type="predicted"/>
<keyword evidence="3" id="KW-0808">Transferase</keyword>
<protein>
    <submittedName>
        <fullName evidence="3">Histidine kinase</fullName>
    </submittedName>
</protein>
<evidence type="ECO:0000313" key="4">
    <source>
        <dbReference type="Proteomes" id="UP000295620"/>
    </source>
</evidence>
<feature type="transmembrane region" description="Helical" evidence="1">
    <location>
        <begin position="202"/>
        <end position="226"/>
    </location>
</feature>
<comment type="caution">
    <text evidence="3">The sequence shown here is derived from an EMBL/GenBank/DDBJ whole genome shotgun (WGS) entry which is preliminary data.</text>
</comment>
<feature type="transmembrane region" description="Helical" evidence="1">
    <location>
        <begin position="12"/>
        <end position="32"/>
    </location>
</feature>